<keyword evidence="3" id="KW-1185">Reference proteome</keyword>
<dbReference type="SUPFAM" id="SSF56112">
    <property type="entry name" value="Protein kinase-like (PK-like)"/>
    <property type="match status" value="1"/>
</dbReference>
<dbReference type="InParanoid" id="Q2LRI2"/>
<accession>Q2LRI2</accession>
<dbReference type="OrthoDB" id="9809275at2"/>
<protein>
    <submittedName>
        <fullName evidence="2">Predicted phosphotransferase related to Ser/Thr protein kinases</fullName>
    </submittedName>
</protein>
<dbReference type="Pfam" id="PF01636">
    <property type="entry name" value="APH"/>
    <property type="match status" value="1"/>
</dbReference>
<dbReference type="Proteomes" id="UP000001933">
    <property type="component" value="Chromosome"/>
</dbReference>
<dbReference type="EMBL" id="CP000252">
    <property type="protein sequence ID" value="ABC76689.1"/>
    <property type="molecule type" value="Genomic_DNA"/>
</dbReference>
<dbReference type="AlphaFoldDB" id="Q2LRI2"/>
<dbReference type="STRING" id="56780.SYN_02902"/>
<evidence type="ECO:0000313" key="2">
    <source>
        <dbReference type="EMBL" id="ABC76689.1"/>
    </source>
</evidence>
<evidence type="ECO:0000259" key="1">
    <source>
        <dbReference type="Pfam" id="PF01636"/>
    </source>
</evidence>
<dbReference type="Gene3D" id="3.90.1200.10">
    <property type="match status" value="1"/>
</dbReference>
<dbReference type="KEGG" id="sat:SYN_02902"/>
<dbReference type="HOGENOM" id="CLU_021467_0_0_7"/>
<feature type="domain" description="Aminoglycoside phosphotransferase" evidence="1">
    <location>
        <begin position="69"/>
        <end position="260"/>
    </location>
</feature>
<keyword evidence="2" id="KW-0418">Kinase</keyword>
<dbReference type="Gene3D" id="3.30.200.20">
    <property type="entry name" value="Phosphorylase Kinase, domain 1"/>
    <property type="match status" value="1"/>
</dbReference>
<reference evidence="2 3" key="1">
    <citation type="journal article" date="2007" name="Proc. Natl. Acad. Sci. U.S.A.">
        <title>The genome of Syntrophus aciditrophicus: life at the thermodynamic limit of microbial growth.</title>
        <authorList>
            <person name="McInerney M.J."/>
            <person name="Rohlin L."/>
            <person name="Mouttaki H."/>
            <person name="Kim U."/>
            <person name="Krupp R.S."/>
            <person name="Rios-Hernandez L."/>
            <person name="Sieber J."/>
            <person name="Struchtemeyer C.G."/>
            <person name="Bhattacharyya A."/>
            <person name="Campbell J.W."/>
            <person name="Gunsalus R.P."/>
        </authorList>
    </citation>
    <scope>NUCLEOTIDE SEQUENCE [LARGE SCALE GENOMIC DNA]</scope>
    <source>
        <strain evidence="2 3">SB</strain>
    </source>
</reference>
<dbReference type="RefSeq" id="WP_011416722.1">
    <property type="nucleotide sequence ID" value="NC_007759.1"/>
</dbReference>
<dbReference type="InterPro" id="IPR011009">
    <property type="entry name" value="Kinase-like_dom_sf"/>
</dbReference>
<dbReference type="GO" id="GO:0016301">
    <property type="term" value="F:kinase activity"/>
    <property type="evidence" value="ECO:0007669"/>
    <property type="project" value="UniProtKB-KW"/>
</dbReference>
<dbReference type="eggNOG" id="COG3178">
    <property type="taxonomic scope" value="Bacteria"/>
</dbReference>
<name>Q2LRI2_SYNAS</name>
<proteinExistence type="predicted"/>
<organism evidence="2 3">
    <name type="scientific">Syntrophus aciditrophicus (strain SB)</name>
    <dbReference type="NCBI Taxonomy" id="56780"/>
    <lineage>
        <taxon>Bacteria</taxon>
        <taxon>Pseudomonadati</taxon>
        <taxon>Thermodesulfobacteriota</taxon>
        <taxon>Syntrophia</taxon>
        <taxon>Syntrophales</taxon>
        <taxon>Syntrophaceae</taxon>
        <taxon>Syntrophus</taxon>
    </lineage>
</organism>
<dbReference type="InterPro" id="IPR002575">
    <property type="entry name" value="Aminoglycoside_PTrfase"/>
</dbReference>
<gene>
    <name evidence="2" type="ORF">SYN_02902</name>
</gene>
<sequence length="357" mass="40639">MKIPDTDTADLHRRLVDFALQTLALPPETALNISPLTKGGSDRSFYRLIYKIDNTSEGAPMDVGGTCSVIAMHYNPERRENTVYADIAQFLLELRVAAATVLAHDPEACFVVMEDLGDEDLWSCRNENWLSRRDLYAETLRHAHKLHRYFHDDRGIPLPALMEGYDAALYRWEQRYFLKEFVEPVCGINLSPAEEEALEKELAELAIRLLSKSDTGLVHRDLQSQNVIIHERTPVLIDFQGLRTGSPFYDLGSLLYDPYVSLTTQERMELLEFYYALSPQVLKWPDFVTLFYEGSAQRLMQALGAYGFLGHRNGRADFRAHIPPGLHHLLDAVSRTSSLPRLRALTVRCLTVLNLGM</sequence>
<keyword evidence="2" id="KW-0808">Transferase</keyword>
<evidence type="ECO:0000313" key="3">
    <source>
        <dbReference type="Proteomes" id="UP000001933"/>
    </source>
</evidence>